<feature type="region of interest" description="Disordered" evidence="2">
    <location>
        <begin position="496"/>
        <end position="554"/>
    </location>
</feature>
<dbReference type="InterPro" id="IPR004846">
    <property type="entry name" value="T2SS/T3SS_dom"/>
</dbReference>
<gene>
    <name evidence="5" type="primary">pulD</name>
    <name evidence="5" type="ORF">Pla144_28420</name>
</gene>
<dbReference type="InterPro" id="IPR050810">
    <property type="entry name" value="Bact_Secretion_Sys_Channel"/>
</dbReference>
<dbReference type="AlphaFoldDB" id="A0A5C6CQ65"/>
<feature type="region of interest" description="Disordered" evidence="2">
    <location>
        <begin position="577"/>
        <end position="606"/>
    </location>
</feature>
<evidence type="ECO:0000313" key="5">
    <source>
        <dbReference type="EMBL" id="TWU25634.1"/>
    </source>
</evidence>
<sequence>MYPELTPRLNVAHLALNKITLAHMTLATVTLLCSFNSTVLAQFQQSQVIRNITQSTERLELTVNTSRILTLEKRIPRMVVNNPELVTVTPISANQVQLAARKPGVTQVNLWDEDDQVYTVDVMIYGDVRELELALERLFPESSIKVMRLTNSLVLEGFVEKPESVSPIIRLAEDYAPKIVNNISVGGVQQIMLKVRVMEVSRTKLRRLGVDFASFSDNGGFVSSISDLITSSSIAGGEVAASGESIRFGVLGNNSTFFGFIDALQQNQLAKVLADPTITTVSGRPAQFNVGGEIPVPIPQGINQVTIQYKPYGTQIDFVPIVLGNGNIRLEVRPRVSDLDYANAITLVGSNSPIPALRVRQVDTGVEMKAGQTLALAGLVQTRVEAQERGLPYVGDLPYVGAAFRSIQETVNEIELLILVTPEFVDGMDPHEVPLCGPGMETVSPNNCQLYFGGHLEVPACGACAPTGCGQNCANYYNNSQGSVCVATDGYGGQPTPMNEYGPVPADSDFEYGDQSYDSLGMPAESLQPATPVEPTAPAGKSTPGNSLPADPSAMQMTAPLHQARQPAYSNLQIPQHHEYQSESQSRPAATSTPGLIGPIGYDMEK</sequence>
<feature type="compositionally biased region" description="Polar residues" evidence="2">
    <location>
        <begin position="582"/>
        <end position="594"/>
    </location>
</feature>
<organism evidence="5 6">
    <name type="scientific">Bythopirellula polymerisocia</name>
    <dbReference type="NCBI Taxonomy" id="2528003"/>
    <lineage>
        <taxon>Bacteria</taxon>
        <taxon>Pseudomonadati</taxon>
        <taxon>Planctomycetota</taxon>
        <taxon>Planctomycetia</taxon>
        <taxon>Pirellulales</taxon>
        <taxon>Lacipirellulaceae</taxon>
        <taxon>Bythopirellula</taxon>
    </lineage>
</organism>
<dbReference type="InterPro" id="IPR001775">
    <property type="entry name" value="GspD/PilQ"/>
</dbReference>
<reference evidence="5 6" key="1">
    <citation type="submission" date="2019-02" db="EMBL/GenBank/DDBJ databases">
        <title>Deep-cultivation of Planctomycetes and their phenomic and genomic characterization uncovers novel biology.</title>
        <authorList>
            <person name="Wiegand S."/>
            <person name="Jogler M."/>
            <person name="Boedeker C."/>
            <person name="Pinto D."/>
            <person name="Vollmers J."/>
            <person name="Rivas-Marin E."/>
            <person name="Kohn T."/>
            <person name="Peeters S.H."/>
            <person name="Heuer A."/>
            <person name="Rast P."/>
            <person name="Oberbeckmann S."/>
            <person name="Bunk B."/>
            <person name="Jeske O."/>
            <person name="Meyerdierks A."/>
            <person name="Storesund J.E."/>
            <person name="Kallscheuer N."/>
            <person name="Luecker S."/>
            <person name="Lage O.M."/>
            <person name="Pohl T."/>
            <person name="Merkel B.J."/>
            <person name="Hornburger P."/>
            <person name="Mueller R.-W."/>
            <person name="Bruemmer F."/>
            <person name="Labrenz M."/>
            <person name="Spormann A.M."/>
            <person name="Op Den Camp H."/>
            <person name="Overmann J."/>
            <person name="Amann R."/>
            <person name="Jetten M.S.M."/>
            <person name="Mascher T."/>
            <person name="Medema M.H."/>
            <person name="Devos D.P."/>
            <person name="Kaster A.-K."/>
            <person name="Ovreas L."/>
            <person name="Rohde M."/>
            <person name="Galperin M.Y."/>
            <person name="Jogler C."/>
        </authorList>
    </citation>
    <scope>NUCLEOTIDE SEQUENCE [LARGE SCALE GENOMIC DNA]</scope>
    <source>
        <strain evidence="5 6">Pla144</strain>
    </source>
</reference>
<protein>
    <submittedName>
        <fullName evidence="5">Type II secretion system protein D</fullName>
    </submittedName>
</protein>
<dbReference type="Pfam" id="PF13629">
    <property type="entry name" value="T2SS-T3SS_pil_N"/>
    <property type="match status" value="1"/>
</dbReference>
<name>A0A5C6CQ65_9BACT</name>
<comment type="similarity">
    <text evidence="1">Belongs to the bacterial secretin family.</text>
</comment>
<feature type="domain" description="Pilus formation protein N-terminal" evidence="4">
    <location>
        <begin position="57"/>
        <end position="123"/>
    </location>
</feature>
<dbReference type="Pfam" id="PF00263">
    <property type="entry name" value="Secretin"/>
    <property type="match status" value="1"/>
</dbReference>
<dbReference type="PRINTS" id="PR00811">
    <property type="entry name" value="BCTERIALGSPD"/>
</dbReference>
<evidence type="ECO:0000256" key="1">
    <source>
        <dbReference type="RuleBase" id="RU004003"/>
    </source>
</evidence>
<dbReference type="Proteomes" id="UP000318437">
    <property type="component" value="Unassembled WGS sequence"/>
</dbReference>
<evidence type="ECO:0000313" key="6">
    <source>
        <dbReference type="Proteomes" id="UP000318437"/>
    </source>
</evidence>
<dbReference type="PANTHER" id="PTHR30332">
    <property type="entry name" value="PROBABLE GENERAL SECRETION PATHWAY PROTEIN D"/>
    <property type="match status" value="1"/>
</dbReference>
<dbReference type="GO" id="GO:0009306">
    <property type="term" value="P:protein secretion"/>
    <property type="evidence" value="ECO:0007669"/>
    <property type="project" value="InterPro"/>
</dbReference>
<dbReference type="InterPro" id="IPR032789">
    <property type="entry name" value="T2SS-T3SS_pil_N"/>
</dbReference>
<accession>A0A5C6CQ65</accession>
<evidence type="ECO:0000256" key="2">
    <source>
        <dbReference type="SAM" id="MobiDB-lite"/>
    </source>
</evidence>
<keyword evidence="6" id="KW-1185">Reference proteome</keyword>
<proteinExistence type="inferred from homology"/>
<dbReference type="OrthoDB" id="9779724at2"/>
<dbReference type="RefSeq" id="WP_146451228.1">
    <property type="nucleotide sequence ID" value="NZ_SJPS01000004.1"/>
</dbReference>
<dbReference type="EMBL" id="SJPS01000004">
    <property type="protein sequence ID" value="TWU25634.1"/>
    <property type="molecule type" value="Genomic_DNA"/>
</dbReference>
<dbReference type="GO" id="GO:0015627">
    <property type="term" value="C:type II protein secretion system complex"/>
    <property type="evidence" value="ECO:0007669"/>
    <property type="project" value="TreeGrafter"/>
</dbReference>
<evidence type="ECO:0000259" key="4">
    <source>
        <dbReference type="Pfam" id="PF13629"/>
    </source>
</evidence>
<comment type="caution">
    <text evidence="5">The sequence shown here is derived from an EMBL/GenBank/DDBJ whole genome shotgun (WGS) entry which is preliminary data.</text>
</comment>
<dbReference type="PANTHER" id="PTHR30332:SF17">
    <property type="entry name" value="TYPE IV PILIATION SYSTEM PROTEIN DR_0774-RELATED"/>
    <property type="match status" value="1"/>
</dbReference>
<feature type="domain" description="Type II/III secretion system secretin-like" evidence="3">
    <location>
        <begin position="263"/>
        <end position="425"/>
    </location>
</feature>
<evidence type="ECO:0000259" key="3">
    <source>
        <dbReference type="Pfam" id="PF00263"/>
    </source>
</evidence>